<organism evidence="3 4">
    <name type="scientific">Peterkaempfera bronchialis</name>
    <dbReference type="NCBI Taxonomy" id="2126346"/>
    <lineage>
        <taxon>Bacteria</taxon>
        <taxon>Bacillati</taxon>
        <taxon>Actinomycetota</taxon>
        <taxon>Actinomycetes</taxon>
        <taxon>Kitasatosporales</taxon>
        <taxon>Streptomycetaceae</taxon>
        <taxon>Peterkaempfera</taxon>
    </lineage>
</organism>
<dbReference type="KEGG" id="stri:C7M71_009920"/>
<dbReference type="EMBL" id="CP031264">
    <property type="protein sequence ID" value="AXI77703.1"/>
    <property type="molecule type" value="Genomic_DNA"/>
</dbReference>
<dbReference type="RefSeq" id="WP_114914294.1">
    <property type="nucleotide sequence ID" value="NZ_CP031264.1"/>
</dbReference>
<evidence type="ECO:0000259" key="2">
    <source>
        <dbReference type="Pfam" id="PF00561"/>
    </source>
</evidence>
<proteinExistence type="predicted"/>
<dbReference type="Pfam" id="PF00561">
    <property type="entry name" value="Abhydrolase_1"/>
    <property type="match status" value="1"/>
</dbReference>
<dbReference type="InterPro" id="IPR029058">
    <property type="entry name" value="AB_hydrolase_fold"/>
</dbReference>
<reference evidence="4" key="1">
    <citation type="submission" date="2018-07" db="EMBL/GenBank/DDBJ databases">
        <title>Streptacidiphilus bronchialis DSM 106435 chromosome.</title>
        <authorList>
            <person name="Batra D."/>
            <person name="Gulvik C.A."/>
        </authorList>
    </citation>
    <scope>NUCLEOTIDE SEQUENCE [LARGE SCALE GENOMIC DNA]</scope>
    <source>
        <strain evidence="4">DSM 106435</strain>
    </source>
</reference>
<keyword evidence="4" id="KW-1185">Reference proteome</keyword>
<dbReference type="Proteomes" id="UP000249340">
    <property type="component" value="Chromosome"/>
</dbReference>
<evidence type="ECO:0000313" key="4">
    <source>
        <dbReference type="Proteomes" id="UP000249340"/>
    </source>
</evidence>
<keyword evidence="1 3" id="KW-0378">Hydrolase</keyword>
<dbReference type="InterPro" id="IPR000073">
    <property type="entry name" value="AB_hydrolase_1"/>
</dbReference>
<feature type="domain" description="AB hydrolase-1" evidence="2">
    <location>
        <begin position="31"/>
        <end position="280"/>
    </location>
</feature>
<gene>
    <name evidence="3" type="ORF">C7M71_009920</name>
</gene>
<dbReference type="PANTHER" id="PTHR43798:SF31">
    <property type="entry name" value="AB HYDROLASE SUPERFAMILY PROTEIN YCLE"/>
    <property type="match status" value="1"/>
</dbReference>
<evidence type="ECO:0000256" key="1">
    <source>
        <dbReference type="ARBA" id="ARBA00022801"/>
    </source>
</evidence>
<dbReference type="GO" id="GO:0016787">
    <property type="term" value="F:hydrolase activity"/>
    <property type="evidence" value="ECO:0007669"/>
    <property type="project" value="UniProtKB-KW"/>
</dbReference>
<sequence length="300" mass="31430">MTDRHPEEFAVAVPGGDLTVLRWPATDPAAPTVLALHGITANGLAWGEVAEQLAGRATLVAPDLRGRAGSRAVAGPYGLARHADDAAAVLDHLELDGAVVAGHSMGAWVAALAAVRHPGRIRRVVLVDGAVSFPLPPGVTEDDALAAVLGPALARLTMSFPSRDAYRDFWRQHPAFHDAVWTDRLDRHLQRDLVGSEPELRSSCVEEAIHTDGAQVLLDAEAAAAVHRLPCPATLLWAERGLLDQPQGMYDAARLTAAGLDPERVTTIAAPGTNHYSVLLGAGGARTVAGLLLAEAHPAG</sequence>
<name>A0A345SVE8_9ACTN</name>
<dbReference type="AlphaFoldDB" id="A0A345SVE8"/>
<dbReference type="PANTHER" id="PTHR43798">
    <property type="entry name" value="MONOACYLGLYCEROL LIPASE"/>
    <property type="match status" value="1"/>
</dbReference>
<protein>
    <submittedName>
        <fullName evidence="3">Alpha/beta hydrolase</fullName>
    </submittedName>
</protein>
<dbReference type="InterPro" id="IPR050266">
    <property type="entry name" value="AB_hydrolase_sf"/>
</dbReference>
<accession>A0A345SVE8</accession>
<dbReference type="OrthoDB" id="63962at2"/>
<dbReference type="GO" id="GO:0016020">
    <property type="term" value="C:membrane"/>
    <property type="evidence" value="ECO:0007669"/>
    <property type="project" value="TreeGrafter"/>
</dbReference>
<evidence type="ECO:0000313" key="3">
    <source>
        <dbReference type="EMBL" id="AXI77703.1"/>
    </source>
</evidence>
<dbReference type="SUPFAM" id="SSF53474">
    <property type="entry name" value="alpha/beta-Hydrolases"/>
    <property type="match status" value="1"/>
</dbReference>
<dbReference type="Gene3D" id="3.40.50.1820">
    <property type="entry name" value="alpha/beta hydrolase"/>
    <property type="match status" value="1"/>
</dbReference>